<dbReference type="Proteomes" id="UP001063166">
    <property type="component" value="Unassembled WGS sequence"/>
</dbReference>
<gene>
    <name evidence="2" type="ORF">LshimejAT787_1205330</name>
</gene>
<proteinExistence type="predicted"/>
<dbReference type="InterPro" id="IPR011333">
    <property type="entry name" value="SKP1/BTB/POZ_sf"/>
</dbReference>
<dbReference type="AlphaFoldDB" id="A0A9P3PWX0"/>
<accession>A0A9P3PWX0</accession>
<evidence type="ECO:0000256" key="1">
    <source>
        <dbReference type="SAM" id="MobiDB-lite"/>
    </source>
</evidence>
<dbReference type="EMBL" id="BRPK01000012">
    <property type="protein sequence ID" value="GLB43084.1"/>
    <property type="molecule type" value="Genomic_DNA"/>
</dbReference>
<evidence type="ECO:0000313" key="2">
    <source>
        <dbReference type="EMBL" id="GLB43084.1"/>
    </source>
</evidence>
<sequence>MAASCYPKIDSALLTRSVVAGSKRFHPEFSFPDADVILRSFEGTLYRIHSYTLRTTSGLFSTMFSLPQPAKCKVESQGQREHKGSGEGGDYEPEEIPIYESDFVVERLLRLLCSIPVPSWESYDDVDRVLTAAEKWDTPGPIASIRAALTCPRLLSSDPLRLYVLAKHFDWKEEAKLASTQTLKLNLHDPIHAPTLARLSSKDLLPLLNLHRKRRDMFKRLIDSPERFTAGNSSTYHCSRCGVTQLDNYTWRELKNAMFAEIDRRPLGDTLGLGVGQLEEWPEATACWKAKCTKEGCDGLNYDRLATLRQIKNCIDLLPSTIDD</sequence>
<keyword evidence="3" id="KW-1185">Reference proteome</keyword>
<organism evidence="2 3">
    <name type="scientific">Lyophyllum shimeji</name>
    <name type="common">Hon-shimeji</name>
    <name type="synonym">Tricholoma shimeji</name>
    <dbReference type="NCBI Taxonomy" id="47721"/>
    <lineage>
        <taxon>Eukaryota</taxon>
        <taxon>Fungi</taxon>
        <taxon>Dikarya</taxon>
        <taxon>Basidiomycota</taxon>
        <taxon>Agaricomycotina</taxon>
        <taxon>Agaricomycetes</taxon>
        <taxon>Agaricomycetidae</taxon>
        <taxon>Agaricales</taxon>
        <taxon>Tricholomatineae</taxon>
        <taxon>Lyophyllaceae</taxon>
        <taxon>Lyophyllum</taxon>
    </lineage>
</organism>
<evidence type="ECO:0000313" key="3">
    <source>
        <dbReference type="Proteomes" id="UP001063166"/>
    </source>
</evidence>
<feature type="compositionally biased region" description="Basic and acidic residues" evidence="1">
    <location>
        <begin position="75"/>
        <end position="85"/>
    </location>
</feature>
<protein>
    <recommendedName>
        <fullName evidence="4">BTB domain-containing protein</fullName>
    </recommendedName>
</protein>
<evidence type="ECO:0008006" key="4">
    <source>
        <dbReference type="Google" id="ProtNLM"/>
    </source>
</evidence>
<reference evidence="2" key="1">
    <citation type="submission" date="2022-07" db="EMBL/GenBank/DDBJ databases">
        <title>The genome of Lyophyllum shimeji provides insight into the initial evolution of ectomycorrhizal fungal genome.</title>
        <authorList>
            <person name="Kobayashi Y."/>
            <person name="Shibata T."/>
            <person name="Hirakawa H."/>
            <person name="Shigenobu S."/>
            <person name="Nishiyama T."/>
            <person name="Yamada A."/>
            <person name="Hasebe M."/>
            <person name="Kawaguchi M."/>
        </authorList>
    </citation>
    <scope>NUCLEOTIDE SEQUENCE</scope>
    <source>
        <strain evidence="2">AT787</strain>
    </source>
</reference>
<name>A0A9P3PWX0_LYOSH</name>
<comment type="caution">
    <text evidence="2">The sequence shown here is derived from an EMBL/GenBank/DDBJ whole genome shotgun (WGS) entry which is preliminary data.</text>
</comment>
<dbReference type="Gene3D" id="3.30.710.10">
    <property type="entry name" value="Potassium Channel Kv1.1, Chain A"/>
    <property type="match status" value="1"/>
</dbReference>
<feature type="region of interest" description="Disordered" evidence="1">
    <location>
        <begin position="75"/>
        <end position="94"/>
    </location>
</feature>
<dbReference type="OrthoDB" id="3238622at2759"/>